<dbReference type="EMBL" id="JAHESD010000011">
    <property type="protein sequence ID" value="MBT1703087.1"/>
    <property type="molecule type" value="Genomic_DNA"/>
</dbReference>
<gene>
    <name evidence="2" type="ORF">KK060_07340</name>
</gene>
<evidence type="ECO:0000313" key="3">
    <source>
        <dbReference type="Proteomes" id="UP000772618"/>
    </source>
</evidence>
<keyword evidence="1" id="KW-0732">Signal</keyword>
<dbReference type="RefSeq" id="WP_254153050.1">
    <property type="nucleotide sequence ID" value="NZ_JAHESD010000011.1"/>
</dbReference>
<feature type="signal peptide" evidence="1">
    <location>
        <begin position="1"/>
        <end position="19"/>
    </location>
</feature>
<proteinExistence type="predicted"/>
<accession>A0ABS5VQL0</accession>
<comment type="caution">
    <text evidence="2">The sequence shown here is derived from an EMBL/GenBank/DDBJ whole genome shotgun (WGS) entry which is preliminary data.</text>
</comment>
<feature type="chain" id="PRO_5046667345" description="DUF4251 domain-containing protein" evidence="1">
    <location>
        <begin position="20"/>
        <end position="198"/>
    </location>
</feature>
<evidence type="ECO:0008006" key="4">
    <source>
        <dbReference type="Google" id="ProtNLM"/>
    </source>
</evidence>
<keyword evidence="3" id="KW-1185">Reference proteome</keyword>
<evidence type="ECO:0000256" key="1">
    <source>
        <dbReference type="SAM" id="SignalP"/>
    </source>
</evidence>
<name>A0ABS5VQL0_9BACT</name>
<organism evidence="2 3">
    <name type="scientific">Chryseosolibacter indicus</name>
    <dbReference type="NCBI Taxonomy" id="2782351"/>
    <lineage>
        <taxon>Bacteria</taxon>
        <taxon>Pseudomonadati</taxon>
        <taxon>Bacteroidota</taxon>
        <taxon>Cytophagia</taxon>
        <taxon>Cytophagales</taxon>
        <taxon>Chryseotaleaceae</taxon>
        <taxon>Chryseosolibacter</taxon>
    </lineage>
</organism>
<protein>
    <recommendedName>
        <fullName evidence="4">DUF4251 domain-containing protein</fullName>
    </recommendedName>
</protein>
<sequence>MKKIFLQIVLIVLSYNAFAQDFSKNLTTAKSSYSSGNLEDARFAMQQMLNDLDLAIGKEVLKMLPTKMESFASNVKNDNVTTNTGLTGVIIHRDYGTGDKLINLDIMSNSPLIGSLNAILSLPFVGNSGDGTQKTVKVQGYKGVLQKSVDTETSKTDFTLQIPLNSTLLTLTVPNSNEADVLKMANGIPVSQIAKMIQ</sequence>
<evidence type="ECO:0000313" key="2">
    <source>
        <dbReference type="EMBL" id="MBT1703087.1"/>
    </source>
</evidence>
<reference evidence="2 3" key="1">
    <citation type="submission" date="2021-05" db="EMBL/GenBank/DDBJ databases">
        <title>A Polyphasic approach of four new species of the genus Ohtaekwangia: Ohtaekwangia histidinii sp. nov., Ohtaekwangia cretensis sp. nov., Ohtaekwangia indiensis sp. nov., Ohtaekwangia reichenbachii sp. nov. from diverse environment.</title>
        <authorList>
            <person name="Octaviana S."/>
        </authorList>
    </citation>
    <scope>NUCLEOTIDE SEQUENCE [LARGE SCALE GENOMIC DNA]</scope>
    <source>
        <strain evidence="2 3">PWU20</strain>
    </source>
</reference>
<dbReference type="Proteomes" id="UP000772618">
    <property type="component" value="Unassembled WGS sequence"/>
</dbReference>